<keyword evidence="9" id="KW-0472">Membrane</keyword>
<dbReference type="PROSITE" id="PS50109">
    <property type="entry name" value="HIS_KIN"/>
    <property type="match status" value="1"/>
</dbReference>
<evidence type="ECO:0000256" key="5">
    <source>
        <dbReference type="ARBA" id="ARBA00022741"/>
    </source>
</evidence>
<dbReference type="Gene3D" id="1.25.40.10">
    <property type="entry name" value="Tetratricopeptide repeat domain"/>
    <property type="match status" value="2"/>
</dbReference>
<evidence type="ECO:0000256" key="6">
    <source>
        <dbReference type="ARBA" id="ARBA00022777"/>
    </source>
</evidence>
<dbReference type="InterPro" id="IPR011495">
    <property type="entry name" value="Sig_transdc_His_kin_sub2_dim/P"/>
</dbReference>
<keyword evidence="3" id="KW-0597">Phosphoprotein</keyword>
<accession>A0A6B9ZF79</accession>
<keyword evidence="6" id="KW-0418">Kinase</keyword>
<evidence type="ECO:0000313" key="11">
    <source>
        <dbReference type="EMBL" id="QHS61030.1"/>
    </source>
</evidence>
<sequence>MSVFRTAFCLYILLLFCLIVSAQPRLKKEMTIQERWALINTAAQDSNLVDLMIEQGQHYVWMPEKRTIDLDTALLLSGRAKDLARRINYRNGYLEARLLAVKALIAGRQFSRVTDMISTSPDEIFAIHAQLLLGTEYLERPLGNKKDLDTAFVWFRRASQQSQKIRYLRGQRESTRMIGRYYFESQDIRSGKQAYLYMINELHAERDFQEEADWWVDLGYRIPDHDSTFTEKANYMSNALQIYVRLGDIPRQIWVWGARAEVYRRQGKLEQAERGLLKVLEMQQAQGDKYVQNTYTRLMDISMFRGYLNNALSYGIACVQAIDETGDSAAAPATYEKLGAVYSQLNDAPRSIEWYKKAQTVYERNFDKGPVSRVNYYLTKEMIKLGRTNEAVAILNRMMKTCPPEHPLNKQLVAGAFAACYTQLGQYRRAEKYYQDMLYWESRTRLGNEISAITYHGVGQFYLGRKQYTRAAAYLDTGLAITTGRMPVAMLKDIHLMLFQTDSVLNKSTEAIHHLRAYQLLTDSVYNATRMRELEELQVKYETRQKEKDINALRKQSLLQQQQIRQSNLLKRVTFGSSILLVLLLLLSVNRYRLKQRSIRALDIKQKEITSKNQSLQRLVEEKEWLIKEVHHRVKNNLQIVMSLLNTQSNFLESEAALAAIRDSAHRMQSISLIHQKLYQSEYLSLVSMPSYIHELVHYLEDSYRGMRRIYFDLHIAPIEMDVSQAVPMGLILSEAVTNAIKYAFPPQQPGSISISLDYISDDKLLLIIADNGKGLPSDVNFSEGKSLGIKLIQTFAAQLDGQLDIESNKGLTIRLTFHQT</sequence>
<dbReference type="InterPro" id="IPR019734">
    <property type="entry name" value="TPR_rpt"/>
</dbReference>
<dbReference type="AlphaFoldDB" id="A0A6B9ZF79"/>
<evidence type="ECO:0000256" key="7">
    <source>
        <dbReference type="ARBA" id="ARBA00022840"/>
    </source>
</evidence>
<dbReference type="InterPro" id="IPR005467">
    <property type="entry name" value="His_kinase_dom"/>
</dbReference>
<comment type="catalytic activity">
    <reaction evidence="1">
        <text>ATP + protein L-histidine = ADP + protein N-phospho-L-histidine.</text>
        <dbReference type="EC" id="2.7.13.3"/>
    </reaction>
</comment>
<dbReference type="InterPro" id="IPR036890">
    <property type="entry name" value="HATPase_C_sf"/>
</dbReference>
<dbReference type="Pfam" id="PF02518">
    <property type="entry name" value="HATPase_c"/>
    <property type="match status" value="1"/>
</dbReference>
<evidence type="ECO:0000313" key="12">
    <source>
        <dbReference type="Proteomes" id="UP000476411"/>
    </source>
</evidence>
<dbReference type="EC" id="2.7.13.3" evidence="2"/>
<feature type="domain" description="Histidine kinase" evidence="10">
    <location>
        <begin position="629"/>
        <end position="821"/>
    </location>
</feature>
<keyword evidence="9" id="KW-1133">Transmembrane helix</keyword>
<dbReference type="SUPFAM" id="SSF48452">
    <property type="entry name" value="TPR-like"/>
    <property type="match status" value="2"/>
</dbReference>
<dbReference type="RefSeq" id="WP_162332713.1">
    <property type="nucleotide sequence ID" value="NZ_CP048113.1"/>
</dbReference>
<dbReference type="Pfam" id="PF07568">
    <property type="entry name" value="HisKA_2"/>
    <property type="match status" value="1"/>
</dbReference>
<dbReference type="SUPFAM" id="SSF55874">
    <property type="entry name" value="ATPase domain of HSP90 chaperone/DNA topoisomerase II/histidine kinase"/>
    <property type="match status" value="1"/>
</dbReference>
<proteinExistence type="predicted"/>
<dbReference type="SMART" id="SM00028">
    <property type="entry name" value="TPR"/>
    <property type="match status" value="3"/>
</dbReference>
<organism evidence="11 12">
    <name type="scientific">Chitinophaga agri</name>
    <dbReference type="NCBI Taxonomy" id="2703787"/>
    <lineage>
        <taxon>Bacteria</taxon>
        <taxon>Pseudomonadati</taxon>
        <taxon>Bacteroidota</taxon>
        <taxon>Chitinophagia</taxon>
        <taxon>Chitinophagales</taxon>
        <taxon>Chitinophagaceae</taxon>
        <taxon>Chitinophaga</taxon>
    </lineage>
</organism>
<evidence type="ECO:0000256" key="9">
    <source>
        <dbReference type="SAM" id="Phobius"/>
    </source>
</evidence>
<dbReference type="PANTHER" id="PTHR41523:SF8">
    <property type="entry name" value="ETHYLENE RESPONSE SENSOR PROTEIN"/>
    <property type="match status" value="1"/>
</dbReference>
<reference evidence="11 12" key="1">
    <citation type="submission" date="2020-01" db="EMBL/GenBank/DDBJ databases">
        <title>Complete genome sequence of Chitinophaga sp. H33E-04 isolated from quinoa roots.</title>
        <authorList>
            <person name="Weon H.-Y."/>
            <person name="Lee S.A."/>
        </authorList>
    </citation>
    <scope>NUCLEOTIDE SEQUENCE [LARGE SCALE GENOMIC DNA]</scope>
    <source>
        <strain evidence="11 12">H33E-04</strain>
    </source>
</reference>
<dbReference type="InterPro" id="IPR003594">
    <property type="entry name" value="HATPase_dom"/>
</dbReference>
<dbReference type="InterPro" id="IPR011990">
    <property type="entry name" value="TPR-like_helical_dom_sf"/>
</dbReference>
<keyword evidence="8" id="KW-0802">TPR repeat</keyword>
<dbReference type="Gene3D" id="3.30.565.10">
    <property type="entry name" value="Histidine kinase-like ATPase, C-terminal domain"/>
    <property type="match status" value="1"/>
</dbReference>
<gene>
    <name evidence="11" type="ORF">GWR21_15920</name>
</gene>
<evidence type="ECO:0000256" key="2">
    <source>
        <dbReference type="ARBA" id="ARBA00012438"/>
    </source>
</evidence>
<evidence type="ECO:0000256" key="4">
    <source>
        <dbReference type="ARBA" id="ARBA00022679"/>
    </source>
</evidence>
<keyword evidence="4" id="KW-0808">Transferase</keyword>
<evidence type="ECO:0000256" key="3">
    <source>
        <dbReference type="ARBA" id="ARBA00022553"/>
    </source>
</evidence>
<feature type="transmembrane region" description="Helical" evidence="9">
    <location>
        <begin position="569"/>
        <end position="589"/>
    </location>
</feature>
<dbReference type="SMART" id="SM00387">
    <property type="entry name" value="HATPase_c"/>
    <property type="match status" value="1"/>
</dbReference>
<evidence type="ECO:0000259" key="10">
    <source>
        <dbReference type="PROSITE" id="PS50109"/>
    </source>
</evidence>
<evidence type="ECO:0000256" key="8">
    <source>
        <dbReference type="PROSITE-ProRule" id="PRU00339"/>
    </source>
</evidence>
<keyword evidence="12" id="KW-1185">Reference proteome</keyword>
<dbReference type="PANTHER" id="PTHR41523">
    <property type="entry name" value="TWO-COMPONENT SYSTEM SENSOR PROTEIN"/>
    <property type="match status" value="1"/>
</dbReference>
<dbReference type="Gene3D" id="3.30.450.20">
    <property type="entry name" value="PAS domain"/>
    <property type="match status" value="1"/>
</dbReference>
<name>A0A6B9ZF79_9BACT</name>
<dbReference type="PROSITE" id="PS50005">
    <property type="entry name" value="TPR"/>
    <property type="match status" value="1"/>
</dbReference>
<dbReference type="KEGG" id="chih:GWR21_15920"/>
<keyword evidence="5" id="KW-0547">Nucleotide-binding</keyword>
<protein>
    <recommendedName>
        <fullName evidence="2">histidine kinase</fullName>
        <ecNumber evidence="2">2.7.13.3</ecNumber>
    </recommendedName>
</protein>
<keyword evidence="7" id="KW-0067">ATP-binding</keyword>
<feature type="repeat" description="TPR" evidence="8">
    <location>
        <begin position="332"/>
        <end position="365"/>
    </location>
</feature>
<dbReference type="EMBL" id="CP048113">
    <property type="protein sequence ID" value="QHS61030.1"/>
    <property type="molecule type" value="Genomic_DNA"/>
</dbReference>
<keyword evidence="9" id="KW-0812">Transmembrane</keyword>
<dbReference type="GO" id="GO:0005524">
    <property type="term" value="F:ATP binding"/>
    <property type="evidence" value="ECO:0007669"/>
    <property type="project" value="UniProtKB-KW"/>
</dbReference>
<evidence type="ECO:0000256" key="1">
    <source>
        <dbReference type="ARBA" id="ARBA00000085"/>
    </source>
</evidence>
<dbReference type="GO" id="GO:0004673">
    <property type="term" value="F:protein histidine kinase activity"/>
    <property type="evidence" value="ECO:0007669"/>
    <property type="project" value="UniProtKB-EC"/>
</dbReference>
<dbReference type="Proteomes" id="UP000476411">
    <property type="component" value="Chromosome"/>
</dbReference>